<keyword evidence="5" id="KW-0472">Membrane</keyword>
<dbReference type="PANTHER" id="PTHR30069">
    <property type="entry name" value="TONB-DEPENDENT OUTER MEMBRANE RECEPTOR"/>
    <property type="match status" value="1"/>
</dbReference>
<evidence type="ECO:0000256" key="2">
    <source>
        <dbReference type="ARBA" id="ARBA00022448"/>
    </source>
</evidence>
<dbReference type="PANTHER" id="PTHR30069:SF46">
    <property type="entry name" value="OAR PROTEIN"/>
    <property type="match status" value="1"/>
</dbReference>
<dbReference type="EMBL" id="JBHUHV010000011">
    <property type="protein sequence ID" value="MFD2065861.1"/>
    <property type="molecule type" value="Genomic_DNA"/>
</dbReference>
<keyword evidence="9" id="KW-1185">Reference proteome</keyword>
<evidence type="ECO:0000256" key="6">
    <source>
        <dbReference type="ARBA" id="ARBA00023237"/>
    </source>
</evidence>
<dbReference type="SUPFAM" id="SSF49464">
    <property type="entry name" value="Carboxypeptidase regulatory domain-like"/>
    <property type="match status" value="1"/>
</dbReference>
<comment type="subcellular location">
    <subcellularLocation>
        <location evidence="1">Cell outer membrane</location>
        <topology evidence="1">Multi-pass membrane protein</topology>
    </subcellularLocation>
</comment>
<evidence type="ECO:0000313" key="8">
    <source>
        <dbReference type="EMBL" id="MFD2065861.1"/>
    </source>
</evidence>
<proteinExistence type="predicted"/>
<keyword evidence="6" id="KW-0998">Cell outer membrane</keyword>
<dbReference type="Pfam" id="PF25183">
    <property type="entry name" value="OMP_b-brl_4"/>
    <property type="match status" value="1"/>
</dbReference>
<evidence type="ECO:0000256" key="5">
    <source>
        <dbReference type="ARBA" id="ARBA00023136"/>
    </source>
</evidence>
<evidence type="ECO:0000313" key="9">
    <source>
        <dbReference type="Proteomes" id="UP001597369"/>
    </source>
</evidence>
<name>A0ABW4WU43_9BACT</name>
<dbReference type="Gene3D" id="2.40.170.20">
    <property type="entry name" value="TonB-dependent receptor, beta-barrel domain"/>
    <property type="match status" value="1"/>
</dbReference>
<protein>
    <submittedName>
        <fullName evidence="8">Carboxypeptidase regulatory-like domain-containing protein</fullName>
    </submittedName>
</protein>
<dbReference type="InterPro" id="IPR008969">
    <property type="entry name" value="CarboxyPept-like_regulatory"/>
</dbReference>
<keyword evidence="2" id="KW-0813">Transport</keyword>
<gene>
    <name evidence="8" type="ORF">ACFSKU_03130</name>
</gene>
<sequence>MLLLPVQLLWAQGVTTSSMQGVVTDENGEGLPGASVVAIHTPSGTQYGTSALSDGRYIIPNMRVGGPYTLRISYLGFQDVVINDLSLALGQTLRRDVALNSNTQQLGEVVISGSGNNLLNAERTGAATNVSTEALQSLPTISRSLQDFTRLSPLANTGGNGTQFAGSNNRYNQFAIDGIINNDVFGLSGSGTNGGQTGIQPISLDAIDEIQINIAPYDVRQGGFTGGGINAVTRSGTNNFEGSAYFFGNNENFVGSRNPTTGEEADYPEYRDYQLGFRLGGPILKDKLFFFVNGEITRNTTPLAFDPTVSGSGSQVTIDEIQRVINTVTRISPNYDLGTYGAINNETNSDKILAKIDWNINQTHKLTLRHSYTYGESINNSRDNNELRFYNNGVFFPSTTNSSALELNSNFGGRLANHLLLGYTAVRDDREPLGSPFPQVTINNLSGGGSITLGGEYSSVANQLDQDIFSITDNFNIFAGKHTFTLGTHNEFYKFYNLFVQNIFGRYAYNSLEAFESVGTANEVAPTYYQIGYSFAEDGPLQTQGASEFKAMQLGFYAQDEVQASPNLNLTLGLRIDLPIFTDDPPYNATFSEALPLLRTLGVATNTIPEERVLWSPRFGFNWDVLGDQSLKVRGGTGIFTGRVPFVWVSNQYTNNGTLNGTYSIGSSSSSADPISNTDPPVRFISDPYNQPTADYFGGTAGLGDINITSSNFQFPQTWRTNLAVDKALPWGLVATIEAVFSKGINNVNFINLNRQIDPEFTFQGPDQRPRYSGGRAYPDFNEIILLNNTDKGYSYNLVAQLQKQFDNGLAGSIAYTYGRSEDVNSGTSSVAYSNWRYVPNIYGLNNLEASYANFDLRHRVSGFVSYRLNYLNNWGTEVSLFYNGQSGQPVSYIYNGDLNNDGTNNDLIYVPRDRSEINLVDITNGLTADQQWENLNAFIENDSYLDDRRGQYAERNGKRLPFQHEFDLRILQDIGAMIGNTSNRLQLTFDIFNVGNLLNKDWGKVYYVSNQTFELIRYTGLADETSQPTFQYTGAGQTNNEIYNVSDPASRWRGQVGIRYIFN</sequence>
<reference evidence="9" key="1">
    <citation type="journal article" date="2019" name="Int. J. Syst. Evol. Microbiol.">
        <title>The Global Catalogue of Microorganisms (GCM) 10K type strain sequencing project: providing services to taxonomists for standard genome sequencing and annotation.</title>
        <authorList>
            <consortium name="The Broad Institute Genomics Platform"/>
            <consortium name="The Broad Institute Genome Sequencing Center for Infectious Disease"/>
            <person name="Wu L."/>
            <person name="Ma J."/>
        </authorList>
    </citation>
    <scope>NUCLEOTIDE SEQUENCE [LARGE SCALE GENOMIC DNA]</scope>
    <source>
        <strain evidence="9">JCM 16545</strain>
    </source>
</reference>
<comment type="caution">
    <text evidence="8">The sequence shown here is derived from an EMBL/GenBank/DDBJ whole genome shotgun (WGS) entry which is preliminary data.</text>
</comment>
<accession>A0ABW4WU43</accession>
<dbReference type="RefSeq" id="WP_229962264.1">
    <property type="nucleotide sequence ID" value="NZ_JAJJWI010000020.1"/>
</dbReference>
<keyword evidence="4" id="KW-0812">Transmembrane</keyword>
<dbReference type="Pfam" id="PF13620">
    <property type="entry name" value="CarboxypepD_reg"/>
    <property type="match status" value="1"/>
</dbReference>
<evidence type="ECO:0000256" key="1">
    <source>
        <dbReference type="ARBA" id="ARBA00004571"/>
    </source>
</evidence>
<keyword evidence="3" id="KW-1134">Transmembrane beta strand</keyword>
<evidence type="ECO:0000256" key="3">
    <source>
        <dbReference type="ARBA" id="ARBA00022452"/>
    </source>
</evidence>
<evidence type="ECO:0000256" key="4">
    <source>
        <dbReference type="ARBA" id="ARBA00022692"/>
    </source>
</evidence>
<dbReference type="Gene3D" id="2.60.40.1120">
    <property type="entry name" value="Carboxypeptidase-like, regulatory domain"/>
    <property type="match status" value="1"/>
</dbReference>
<dbReference type="InterPro" id="IPR036942">
    <property type="entry name" value="Beta-barrel_TonB_sf"/>
</dbReference>
<dbReference type="SUPFAM" id="SSF56935">
    <property type="entry name" value="Porins"/>
    <property type="match status" value="1"/>
</dbReference>
<evidence type="ECO:0000259" key="7">
    <source>
        <dbReference type="Pfam" id="PF25183"/>
    </source>
</evidence>
<dbReference type="InterPro" id="IPR057601">
    <property type="entry name" value="Oar-like_b-barrel"/>
</dbReference>
<dbReference type="Proteomes" id="UP001597369">
    <property type="component" value="Unassembled WGS sequence"/>
</dbReference>
<dbReference type="InterPro" id="IPR039426">
    <property type="entry name" value="TonB-dep_rcpt-like"/>
</dbReference>
<feature type="domain" description="TonB-dependent transporter Oar-like beta-barrel" evidence="7">
    <location>
        <begin position="232"/>
        <end position="1000"/>
    </location>
</feature>
<organism evidence="8 9">
    <name type="scientific">Pontibacter silvestris</name>
    <dbReference type="NCBI Taxonomy" id="2305183"/>
    <lineage>
        <taxon>Bacteria</taxon>
        <taxon>Pseudomonadati</taxon>
        <taxon>Bacteroidota</taxon>
        <taxon>Cytophagia</taxon>
        <taxon>Cytophagales</taxon>
        <taxon>Hymenobacteraceae</taxon>
        <taxon>Pontibacter</taxon>
    </lineage>
</organism>